<sequence>MELLVGSLVAGIAVLIGVLLIAKRKAFSKLMEDSQRSAFGKAGTKLMGRPEPGYMVVAGLGAVLIGVAIAIVLITR</sequence>
<protein>
    <submittedName>
        <fullName evidence="2">Uncharacterized protein</fullName>
    </submittedName>
</protein>
<dbReference type="EMBL" id="LNQM01000010">
    <property type="protein sequence ID" value="KSU70411.1"/>
    <property type="molecule type" value="Genomic_DNA"/>
</dbReference>
<dbReference type="AlphaFoldDB" id="A0A0V8I6I9"/>
<accession>A0A0V8I6I9</accession>
<reference evidence="2 3" key="1">
    <citation type="journal article" date="2014" name="Arch. Microbiol.">
        <title>Arthrobacter enclensis sp. nov., isolated from sediment sample.</title>
        <authorList>
            <person name="Dastager S.G."/>
            <person name="Liu Q."/>
            <person name="Tang S.K."/>
            <person name="Krishnamurthi S."/>
            <person name="Lee J.C."/>
            <person name="Li W.J."/>
        </authorList>
    </citation>
    <scope>NUCLEOTIDE SEQUENCE [LARGE SCALE GENOMIC DNA]</scope>
    <source>
        <strain evidence="2 3">NIO-1008</strain>
    </source>
</reference>
<proteinExistence type="predicted"/>
<name>A0A0V8I6I9_9MICC</name>
<evidence type="ECO:0000313" key="2">
    <source>
        <dbReference type="EMBL" id="KSU70411.1"/>
    </source>
</evidence>
<keyword evidence="3" id="KW-1185">Reference proteome</keyword>
<keyword evidence="1" id="KW-0812">Transmembrane</keyword>
<evidence type="ECO:0000256" key="1">
    <source>
        <dbReference type="SAM" id="Phobius"/>
    </source>
</evidence>
<evidence type="ECO:0000313" key="3">
    <source>
        <dbReference type="Proteomes" id="UP000053199"/>
    </source>
</evidence>
<dbReference type="Proteomes" id="UP000053199">
    <property type="component" value="Unassembled WGS sequence"/>
</dbReference>
<gene>
    <name evidence="2" type="ORF">AS031_17610</name>
</gene>
<keyword evidence="1" id="KW-0472">Membrane</keyword>
<comment type="caution">
    <text evidence="2">The sequence shown here is derived from an EMBL/GenBank/DDBJ whole genome shotgun (WGS) entry which is preliminary data.</text>
</comment>
<feature type="transmembrane region" description="Helical" evidence="1">
    <location>
        <begin position="6"/>
        <end position="22"/>
    </location>
</feature>
<feature type="transmembrane region" description="Helical" evidence="1">
    <location>
        <begin position="54"/>
        <end position="74"/>
    </location>
</feature>
<organism evidence="2 3">
    <name type="scientific">Pseudarthrobacter enclensis</name>
    <dbReference type="NCBI Taxonomy" id="993070"/>
    <lineage>
        <taxon>Bacteria</taxon>
        <taxon>Bacillati</taxon>
        <taxon>Actinomycetota</taxon>
        <taxon>Actinomycetes</taxon>
        <taxon>Micrococcales</taxon>
        <taxon>Micrococcaceae</taxon>
        <taxon>Pseudarthrobacter</taxon>
    </lineage>
</organism>
<keyword evidence="1" id="KW-1133">Transmembrane helix</keyword>